<evidence type="ECO:0000256" key="6">
    <source>
        <dbReference type="ARBA" id="ARBA00022679"/>
    </source>
</evidence>
<dbReference type="OrthoDB" id="9813151at2"/>
<keyword evidence="5" id="KW-0597">Phosphoprotein</keyword>
<dbReference type="Gene3D" id="1.10.287.130">
    <property type="match status" value="1"/>
</dbReference>
<proteinExistence type="predicted"/>
<dbReference type="Proteomes" id="UP000192790">
    <property type="component" value="Unassembled WGS sequence"/>
</dbReference>
<evidence type="ECO:0000256" key="7">
    <source>
        <dbReference type="ARBA" id="ARBA00022692"/>
    </source>
</evidence>
<keyword evidence="4" id="KW-1003">Cell membrane</keyword>
<dbReference type="InterPro" id="IPR004358">
    <property type="entry name" value="Sig_transdc_His_kin-like_C"/>
</dbReference>
<dbReference type="GO" id="GO:0016036">
    <property type="term" value="P:cellular response to phosphate starvation"/>
    <property type="evidence" value="ECO:0007669"/>
    <property type="project" value="TreeGrafter"/>
</dbReference>
<evidence type="ECO:0000256" key="9">
    <source>
        <dbReference type="ARBA" id="ARBA00022989"/>
    </source>
</evidence>
<evidence type="ECO:0000259" key="13">
    <source>
        <dbReference type="PROSITE" id="PS50109"/>
    </source>
</evidence>
<dbReference type="EMBL" id="FWXW01000001">
    <property type="protein sequence ID" value="SMC35928.1"/>
    <property type="molecule type" value="Genomic_DNA"/>
</dbReference>
<dbReference type="SMART" id="SM00388">
    <property type="entry name" value="HisKA"/>
    <property type="match status" value="1"/>
</dbReference>
<dbReference type="Gene3D" id="3.30.565.10">
    <property type="entry name" value="Histidine kinase-like ATPase, C-terminal domain"/>
    <property type="match status" value="1"/>
</dbReference>
<dbReference type="Pfam" id="PF02518">
    <property type="entry name" value="HATPase_c"/>
    <property type="match status" value="1"/>
</dbReference>
<dbReference type="STRING" id="1122930.SAMN02745168_0446"/>
<accession>A0A1W1YJM9</accession>
<comment type="subcellular location">
    <subcellularLocation>
        <location evidence="2">Cell membrane</location>
        <topology evidence="2">Multi-pass membrane protein</topology>
    </subcellularLocation>
</comment>
<dbReference type="EC" id="2.7.13.3" evidence="3"/>
<dbReference type="InterPro" id="IPR036890">
    <property type="entry name" value="HATPase_C_sf"/>
</dbReference>
<dbReference type="SUPFAM" id="SSF55874">
    <property type="entry name" value="ATPase domain of HSP90 chaperone/DNA topoisomerase II/histidine kinase"/>
    <property type="match status" value="1"/>
</dbReference>
<dbReference type="InterPro" id="IPR003594">
    <property type="entry name" value="HATPase_dom"/>
</dbReference>
<evidence type="ECO:0000256" key="1">
    <source>
        <dbReference type="ARBA" id="ARBA00000085"/>
    </source>
</evidence>
<gene>
    <name evidence="14" type="ORF">SAMN02745168_0446</name>
</gene>
<evidence type="ECO:0000256" key="8">
    <source>
        <dbReference type="ARBA" id="ARBA00022777"/>
    </source>
</evidence>
<evidence type="ECO:0000256" key="4">
    <source>
        <dbReference type="ARBA" id="ARBA00022475"/>
    </source>
</evidence>
<dbReference type="InterPro" id="IPR005467">
    <property type="entry name" value="His_kinase_dom"/>
</dbReference>
<feature type="transmembrane region" description="Helical" evidence="12">
    <location>
        <begin position="152"/>
        <end position="173"/>
    </location>
</feature>
<reference evidence="14 15" key="1">
    <citation type="submission" date="2017-04" db="EMBL/GenBank/DDBJ databases">
        <authorList>
            <person name="Afonso C.L."/>
            <person name="Miller P.J."/>
            <person name="Scott M.A."/>
            <person name="Spackman E."/>
            <person name="Goraichik I."/>
            <person name="Dimitrov K.M."/>
            <person name="Suarez D.L."/>
            <person name="Swayne D.E."/>
        </authorList>
    </citation>
    <scope>NUCLEOTIDE SEQUENCE [LARGE SCALE GENOMIC DNA]</scope>
    <source>
        <strain evidence="14 15">DSM 12816</strain>
    </source>
</reference>
<dbReference type="PROSITE" id="PS50109">
    <property type="entry name" value="HIS_KIN"/>
    <property type="match status" value="1"/>
</dbReference>
<dbReference type="GO" id="GO:0000155">
    <property type="term" value="F:phosphorelay sensor kinase activity"/>
    <property type="evidence" value="ECO:0007669"/>
    <property type="project" value="InterPro"/>
</dbReference>
<dbReference type="RefSeq" id="WP_084233091.1">
    <property type="nucleotide sequence ID" value="NZ_FWXW01000001.1"/>
</dbReference>
<feature type="domain" description="Histidine kinase" evidence="13">
    <location>
        <begin position="235"/>
        <end position="447"/>
    </location>
</feature>
<dbReference type="GO" id="GO:0005886">
    <property type="term" value="C:plasma membrane"/>
    <property type="evidence" value="ECO:0007669"/>
    <property type="project" value="UniProtKB-SubCell"/>
</dbReference>
<protein>
    <recommendedName>
        <fullName evidence="3">histidine kinase</fullName>
        <ecNumber evidence="3">2.7.13.3</ecNumber>
    </recommendedName>
</protein>
<keyword evidence="15" id="KW-1185">Reference proteome</keyword>
<dbReference type="InterPro" id="IPR050351">
    <property type="entry name" value="BphY/WalK/GraS-like"/>
</dbReference>
<sequence length="451" mass="49383">MTIRRQWLFVLALTALIAVSVNSLILSSLINRYFLSYNTDIYNYHIGQLQQLAKNALIDQSLTGPQLSVQLESHLDDPIIAIRLYDAGGELAASAEAAGNRYGMMGGMIRKSSEEIDSFEITDGGTVIGMLLITRYSALNNSLVSTMFKAALIRNSVVSFAIVMIVLLIFGLFTSRRLSRDLTNTAAQALSIDMGDTTDFKPSKIREIRVIQSSLEALHKRLKIKQMGRKRIVDELVHQTRTPLTILKTHLEGLEDGVINMSADEIKVCQSQVDGISAIISSMSMLIDADQPAEEVRTEEIDLHALLSQIVGGMRVQFEKKKILMQLTGNQKLTVTSDRYKLSQSVYNLLTNAYKFTGPGGTVELSCEKTGNGIEISVRDTGIGIAKEDLPHLFDAYFRGRNSSAGQGDGLGLFIAKENLAQIGASIRVESEPGSGSRFTITIPDGLSGQE</sequence>
<dbReference type="AlphaFoldDB" id="A0A1W1YJM9"/>
<keyword evidence="10" id="KW-0902">Two-component regulatory system</keyword>
<evidence type="ECO:0000256" key="11">
    <source>
        <dbReference type="ARBA" id="ARBA00023136"/>
    </source>
</evidence>
<keyword evidence="6" id="KW-0808">Transferase</keyword>
<keyword evidence="8 14" id="KW-0418">Kinase</keyword>
<keyword evidence="7 12" id="KW-0812">Transmembrane</keyword>
<evidence type="ECO:0000256" key="12">
    <source>
        <dbReference type="SAM" id="Phobius"/>
    </source>
</evidence>
<keyword evidence="9 12" id="KW-1133">Transmembrane helix</keyword>
<comment type="catalytic activity">
    <reaction evidence="1">
        <text>ATP + protein L-histidine = ADP + protein N-phospho-L-histidine.</text>
        <dbReference type="EC" id="2.7.13.3"/>
    </reaction>
</comment>
<evidence type="ECO:0000256" key="3">
    <source>
        <dbReference type="ARBA" id="ARBA00012438"/>
    </source>
</evidence>
<name>A0A1W1YJM9_9FIRM</name>
<organism evidence="14 15">
    <name type="scientific">Papillibacter cinnamivorans DSM 12816</name>
    <dbReference type="NCBI Taxonomy" id="1122930"/>
    <lineage>
        <taxon>Bacteria</taxon>
        <taxon>Bacillati</taxon>
        <taxon>Bacillota</taxon>
        <taxon>Clostridia</taxon>
        <taxon>Eubacteriales</taxon>
        <taxon>Oscillospiraceae</taxon>
        <taxon>Papillibacter</taxon>
    </lineage>
</organism>
<dbReference type="PANTHER" id="PTHR45453:SF2">
    <property type="entry name" value="HISTIDINE KINASE"/>
    <property type="match status" value="1"/>
</dbReference>
<evidence type="ECO:0000256" key="5">
    <source>
        <dbReference type="ARBA" id="ARBA00022553"/>
    </source>
</evidence>
<dbReference type="FunFam" id="3.30.565.10:FF:000006">
    <property type="entry name" value="Sensor histidine kinase WalK"/>
    <property type="match status" value="1"/>
</dbReference>
<evidence type="ECO:0000313" key="15">
    <source>
        <dbReference type="Proteomes" id="UP000192790"/>
    </source>
</evidence>
<dbReference type="PRINTS" id="PR00344">
    <property type="entry name" value="BCTRLSENSOR"/>
</dbReference>
<dbReference type="SMART" id="SM00387">
    <property type="entry name" value="HATPase_c"/>
    <property type="match status" value="1"/>
</dbReference>
<evidence type="ECO:0000313" key="14">
    <source>
        <dbReference type="EMBL" id="SMC35928.1"/>
    </source>
</evidence>
<dbReference type="PANTHER" id="PTHR45453">
    <property type="entry name" value="PHOSPHATE REGULON SENSOR PROTEIN PHOR"/>
    <property type="match status" value="1"/>
</dbReference>
<keyword evidence="11 12" id="KW-0472">Membrane</keyword>
<dbReference type="GO" id="GO:0004721">
    <property type="term" value="F:phosphoprotein phosphatase activity"/>
    <property type="evidence" value="ECO:0007669"/>
    <property type="project" value="TreeGrafter"/>
</dbReference>
<evidence type="ECO:0000256" key="10">
    <source>
        <dbReference type="ARBA" id="ARBA00023012"/>
    </source>
</evidence>
<dbReference type="InterPro" id="IPR003661">
    <property type="entry name" value="HisK_dim/P_dom"/>
</dbReference>
<evidence type="ECO:0000256" key="2">
    <source>
        <dbReference type="ARBA" id="ARBA00004651"/>
    </source>
</evidence>